<dbReference type="AlphaFoldDB" id="A0A6G0XMN2"/>
<proteinExistence type="predicted"/>
<dbReference type="PANTHER" id="PTHR37067">
    <property type="entry name" value="PX DOMAIN-CONTAINING PROTEIN"/>
    <property type="match status" value="1"/>
</dbReference>
<sequence>MGDRNRTIEKLRSRALSLFKWNADEGFYTVTIKKVMRFQLTISHVSCGMSFRQVAAAVDHTKNICSMAKLSGLNDSIVGQYVRILVGHCLQVIATIMANDDVWAFALSFDGSTHRGTTFFDVRIRIAVNGVLHNLHLIAMPHFDRHMAENQEAMLVKLLNALFPGWTRKLIGITTDGEKTNMGHINDLINATFVKLQSHDLVISQQRELLTQLVSDIRELFSVHQTVDDEDDFENMSVDDYVRRDGSFVLLTNLHEYVESLGSRAQEHWAAIDDNERKNLQRTIARFAIGMSDRIAAVEAERSPANNAAIDLAPRVLPKDLVKIRSAVFIAKVIEPRKAHLQATAWTEEQIEAIEREHRDLLKSYRTDKGVQAMIDGHDHTTSFNAAWDEIGSASYHQLRRLCAGVATVFPNSTSVESDFSILKWELDQFRQCLLDLSLEGIFQSKQFELLDDIHSSLPE</sequence>
<accession>A0A6G0XMN2</accession>
<organism evidence="1 2">
    <name type="scientific">Aphanomyces euteiches</name>
    <dbReference type="NCBI Taxonomy" id="100861"/>
    <lineage>
        <taxon>Eukaryota</taxon>
        <taxon>Sar</taxon>
        <taxon>Stramenopiles</taxon>
        <taxon>Oomycota</taxon>
        <taxon>Saprolegniomycetes</taxon>
        <taxon>Saprolegniales</taxon>
        <taxon>Verrucalvaceae</taxon>
        <taxon>Aphanomyces</taxon>
    </lineage>
</organism>
<name>A0A6G0XMN2_9STRA</name>
<evidence type="ECO:0000313" key="2">
    <source>
        <dbReference type="Proteomes" id="UP000481153"/>
    </source>
</evidence>
<evidence type="ECO:0000313" key="1">
    <source>
        <dbReference type="EMBL" id="KAF0741496.1"/>
    </source>
</evidence>
<gene>
    <name evidence="1" type="ORF">Ae201684_003181</name>
</gene>
<reference evidence="1 2" key="1">
    <citation type="submission" date="2019-07" db="EMBL/GenBank/DDBJ databases">
        <title>Genomics analysis of Aphanomyces spp. identifies a new class of oomycete effector associated with host adaptation.</title>
        <authorList>
            <person name="Gaulin E."/>
        </authorList>
    </citation>
    <scope>NUCLEOTIDE SEQUENCE [LARGE SCALE GENOMIC DNA]</scope>
    <source>
        <strain evidence="1 2">ATCC 201684</strain>
    </source>
</reference>
<dbReference type="EMBL" id="VJMJ01000036">
    <property type="protein sequence ID" value="KAF0741496.1"/>
    <property type="molecule type" value="Genomic_DNA"/>
</dbReference>
<dbReference type="VEuPathDB" id="FungiDB:AeMF1_006487"/>
<dbReference type="PANTHER" id="PTHR37067:SF3">
    <property type="entry name" value="PX DOMAIN-CONTAINING PROTEIN"/>
    <property type="match status" value="1"/>
</dbReference>
<dbReference type="Proteomes" id="UP000481153">
    <property type="component" value="Unassembled WGS sequence"/>
</dbReference>
<comment type="caution">
    <text evidence="1">The sequence shown here is derived from an EMBL/GenBank/DDBJ whole genome shotgun (WGS) entry which is preliminary data.</text>
</comment>
<protein>
    <submittedName>
        <fullName evidence="1">Uncharacterized protein</fullName>
    </submittedName>
</protein>
<keyword evidence="2" id="KW-1185">Reference proteome</keyword>